<dbReference type="PANTHER" id="PTHR42755:SF1">
    <property type="entry name" value="3-DEOXY-D-MANNO-OCTULOSONIC ACID TRANSFERASE, MITOCHONDRIAL-RELATED"/>
    <property type="match status" value="1"/>
</dbReference>
<evidence type="ECO:0000256" key="11">
    <source>
        <dbReference type="PIRSR" id="PIRSR639901-2"/>
    </source>
</evidence>
<evidence type="ECO:0000256" key="3">
    <source>
        <dbReference type="ARBA" id="ARBA00006380"/>
    </source>
</evidence>
<dbReference type="InterPro" id="IPR038107">
    <property type="entry name" value="Glycos_transf_N_sf"/>
</dbReference>
<keyword evidence="12" id="KW-0812">Transmembrane</keyword>
<gene>
    <name evidence="14" type="ORF">THII_2689</name>
</gene>
<evidence type="ECO:0000313" key="15">
    <source>
        <dbReference type="Proteomes" id="UP000031623"/>
    </source>
</evidence>
<dbReference type="HOGENOM" id="CLU_036146_2_0_6"/>
<evidence type="ECO:0000256" key="4">
    <source>
        <dbReference type="ARBA" id="ARBA00012621"/>
    </source>
</evidence>
<dbReference type="FunFam" id="3.40.50.11720:FF:000001">
    <property type="entry name" value="3-deoxy-D-manno-octulosonic acid transferase"/>
    <property type="match status" value="1"/>
</dbReference>
<dbReference type="EMBL" id="AP014633">
    <property type="protein sequence ID" value="BAP56986.1"/>
    <property type="molecule type" value="Genomic_DNA"/>
</dbReference>
<keyword evidence="12" id="KW-1133">Transmembrane helix</keyword>
<evidence type="ECO:0000256" key="10">
    <source>
        <dbReference type="PIRSR" id="PIRSR639901-1"/>
    </source>
</evidence>
<dbReference type="STRING" id="40754.THII_2689"/>
<dbReference type="PANTHER" id="PTHR42755">
    <property type="entry name" value="3-DEOXY-MANNO-OCTULOSONATE CYTIDYLYLTRANSFERASE"/>
    <property type="match status" value="1"/>
</dbReference>
<dbReference type="InterPro" id="IPR007507">
    <property type="entry name" value="Glycos_transf_N"/>
</dbReference>
<evidence type="ECO:0000256" key="9">
    <source>
        <dbReference type="ARBA" id="ARBA00049183"/>
    </source>
</evidence>
<dbReference type="Proteomes" id="UP000031623">
    <property type="component" value="Chromosome"/>
</dbReference>
<organism evidence="14 15">
    <name type="scientific">Thioploca ingrica</name>
    <dbReference type="NCBI Taxonomy" id="40754"/>
    <lineage>
        <taxon>Bacteria</taxon>
        <taxon>Pseudomonadati</taxon>
        <taxon>Pseudomonadota</taxon>
        <taxon>Gammaproteobacteria</taxon>
        <taxon>Thiotrichales</taxon>
        <taxon>Thiotrichaceae</taxon>
        <taxon>Thioploca</taxon>
    </lineage>
</organism>
<dbReference type="UniPathway" id="UPA00958"/>
<evidence type="ECO:0000256" key="7">
    <source>
        <dbReference type="ARBA" id="ARBA00022968"/>
    </source>
</evidence>
<evidence type="ECO:0000259" key="13">
    <source>
        <dbReference type="Pfam" id="PF04413"/>
    </source>
</evidence>
<comment type="pathway">
    <text evidence="2 12">Bacterial outer membrane biogenesis; LPS core biosynthesis.</text>
</comment>
<evidence type="ECO:0000256" key="1">
    <source>
        <dbReference type="ARBA" id="ARBA00004388"/>
    </source>
</evidence>
<dbReference type="KEGG" id="tig:THII_2689"/>
<dbReference type="FunFam" id="3.40.50.2000:FF:000032">
    <property type="entry name" value="3-deoxy-D-manno-octulosonic acid transferase"/>
    <property type="match status" value="1"/>
</dbReference>
<dbReference type="GO" id="GO:0009245">
    <property type="term" value="P:lipid A biosynthetic process"/>
    <property type="evidence" value="ECO:0007669"/>
    <property type="project" value="TreeGrafter"/>
</dbReference>
<dbReference type="Gene3D" id="3.40.50.11720">
    <property type="entry name" value="3-Deoxy-D-manno-octulosonic-acid transferase, N-terminal domain"/>
    <property type="match status" value="1"/>
</dbReference>
<keyword evidence="7" id="KW-0735">Signal-anchor</keyword>
<keyword evidence="12" id="KW-0472">Membrane</keyword>
<comment type="function">
    <text evidence="12">Involved in lipopolysaccharide (LPS) biosynthesis. Catalyzes the transfer of 3-deoxy-D-manno-octulosonate (Kdo) residue(s) from CMP-Kdo to lipid IV(A), the tetraacyldisaccharide-1,4'-bisphosphate precursor of lipid A.</text>
</comment>
<evidence type="ECO:0000256" key="6">
    <source>
        <dbReference type="ARBA" id="ARBA00022679"/>
    </source>
</evidence>
<comment type="catalytic activity">
    <reaction evidence="9 12">
        <text>lipid IVA (E. coli) + CMP-3-deoxy-beta-D-manno-octulosonate = alpha-Kdo-(2-&gt;6)-lipid IVA (E. coli) + CMP + H(+)</text>
        <dbReference type="Rhea" id="RHEA:28066"/>
        <dbReference type="ChEBI" id="CHEBI:15378"/>
        <dbReference type="ChEBI" id="CHEBI:58603"/>
        <dbReference type="ChEBI" id="CHEBI:60364"/>
        <dbReference type="ChEBI" id="CHEBI:60377"/>
        <dbReference type="ChEBI" id="CHEBI:85987"/>
        <dbReference type="EC" id="2.4.99.12"/>
    </reaction>
</comment>
<dbReference type="NCBIfam" id="NF004388">
    <property type="entry name" value="PRK05749.1-4"/>
    <property type="match status" value="1"/>
</dbReference>
<evidence type="ECO:0000256" key="5">
    <source>
        <dbReference type="ARBA" id="ARBA00019077"/>
    </source>
</evidence>
<comment type="similarity">
    <text evidence="3">Belongs to the glycosyltransferase group 1 family. Glycosyltransferase 30 subfamily.</text>
</comment>
<evidence type="ECO:0000256" key="8">
    <source>
        <dbReference type="ARBA" id="ARBA00031445"/>
    </source>
</evidence>
<dbReference type="GO" id="GO:0005886">
    <property type="term" value="C:plasma membrane"/>
    <property type="evidence" value="ECO:0007669"/>
    <property type="project" value="UniProtKB-SubCell"/>
</dbReference>
<keyword evidence="15" id="KW-1185">Reference proteome</keyword>
<keyword evidence="6 12" id="KW-0808">Transferase</keyword>
<dbReference type="SUPFAM" id="SSF53756">
    <property type="entry name" value="UDP-Glycosyltransferase/glycogen phosphorylase"/>
    <property type="match status" value="1"/>
</dbReference>
<dbReference type="Gene3D" id="3.40.50.2000">
    <property type="entry name" value="Glycogen Phosphorylase B"/>
    <property type="match status" value="1"/>
</dbReference>
<sequence>MRQINFVRWFYTLSLYLLIPLIILRLLWRGLRAPAYWQRWSERFGFISSLPPHSLWIHAVSMGEVQAAIPLIQTLSNRFPHHPILVTTMTPTGSQRVKAVFAEQVWHVYLPYDLPDAVARFLKRTQPQLLILLETELWPNLLQACQQRLIPVILVNARLSAQSSAKYQRIAGFMRQILTSLVAIAAQTQVDANRFIELGVPATQIQVTGNIKFDSRSPAHYATQAKQLRHQCGNQRVIWIAASTHEGEEKLVLEAFSRLKAEIKALLLILVPRHPERFNRVALLCQQHGYLVSRRSQNQPCTAITDIYLGDTMGELPLLYAASDVAFVGGSLVPIGGHNLLEPAAAGLPIIVGTYVFECEEICRQLLAEQAGQQVHNTEQLVQAAKRYLIDAHLRQQAGEQGRWFVEKNQGALERVLSMIYAYIK</sequence>
<evidence type="ECO:0000313" key="14">
    <source>
        <dbReference type="EMBL" id="BAP56986.1"/>
    </source>
</evidence>
<keyword evidence="12" id="KW-1003">Cell membrane</keyword>
<dbReference type="Pfam" id="PF04413">
    <property type="entry name" value="Glycos_transf_N"/>
    <property type="match status" value="1"/>
</dbReference>
<feature type="site" description="Transition state stabilizer" evidence="11">
    <location>
        <position position="134"/>
    </location>
</feature>
<comment type="subcellular location">
    <subcellularLocation>
        <location evidence="1">Cell inner membrane</location>
        <topology evidence="1">Single-pass membrane protein</topology>
        <orientation evidence="1">Cytoplasmic side</orientation>
    </subcellularLocation>
    <subcellularLocation>
        <location evidence="12">Cell membrane</location>
    </subcellularLocation>
</comment>
<dbReference type="EC" id="2.4.99.12" evidence="4 12"/>
<keyword evidence="12" id="KW-0448">Lipopolysaccharide biosynthesis</keyword>
<dbReference type="InterPro" id="IPR039901">
    <property type="entry name" value="Kdotransferase"/>
</dbReference>
<evidence type="ECO:0000256" key="12">
    <source>
        <dbReference type="RuleBase" id="RU365103"/>
    </source>
</evidence>
<evidence type="ECO:0000256" key="2">
    <source>
        <dbReference type="ARBA" id="ARBA00004713"/>
    </source>
</evidence>
<protein>
    <recommendedName>
        <fullName evidence="5 12">3-deoxy-D-manno-octulosonic acid transferase</fullName>
        <shortName evidence="12">Kdo transferase</shortName>
        <ecNumber evidence="4 12">2.4.99.12</ecNumber>
    </recommendedName>
    <alternativeName>
        <fullName evidence="8 12">Lipid IV(A) 3-deoxy-D-manno-octulosonic acid transferase</fullName>
    </alternativeName>
</protein>
<feature type="site" description="Transition state stabilizer" evidence="11">
    <location>
        <position position="212"/>
    </location>
</feature>
<feature type="domain" description="3-deoxy-D-manno-octulosonic-acid transferase N-terminal" evidence="13">
    <location>
        <begin position="38"/>
        <end position="214"/>
    </location>
</feature>
<dbReference type="GO" id="GO:0009244">
    <property type="term" value="P:lipopolysaccharide core region biosynthetic process"/>
    <property type="evidence" value="ECO:0007669"/>
    <property type="project" value="UniProtKB-UniRule"/>
</dbReference>
<reference evidence="14 15" key="1">
    <citation type="journal article" date="2014" name="ISME J.">
        <title>Ecophysiology of Thioploca ingrica as revealed by the complete genome sequence supplemented with proteomic evidence.</title>
        <authorList>
            <person name="Kojima H."/>
            <person name="Ogura Y."/>
            <person name="Yamamoto N."/>
            <person name="Togashi T."/>
            <person name="Mori H."/>
            <person name="Watanabe T."/>
            <person name="Nemoto F."/>
            <person name="Kurokawa K."/>
            <person name="Hayashi T."/>
            <person name="Fukui M."/>
        </authorList>
    </citation>
    <scope>NUCLEOTIDE SEQUENCE [LARGE SCALE GENOMIC DNA]</scope>
</reference>
<feature type="transmembrane region" description="Helical" evidence="12">
    <location>
        <begin position="6"/>
        <end position="28"/>
    </location>
</feature>
<name>A0A090BVJ9_9GAMM</name>
<dbReference type="AlphaFoldDB" id="A0A090BVJ9"/>
<proteinExistence type="inferred from homology"/>
<accession>A0A090BVJ9</accession>
<dbReference type="GO" id="GO:0043842">
    <property type="term" value="F:Kdo transferase activity"/>
    <property type="evidence" value="ECO:0007669"/>
    <property type="project" value="UniProtKB-EC"/>
</dbReference>
<feature type="active site" description="Proton acceptor" evidence="10">
    <location>
        <position position="64"/>
    </location>
</feature>